<reference evidence="2" key="1">
    <citation type="submission" date="2020-12" db="EMBL/GenBank/DDBJ databases">
        <title>Ramlibacter sp. nov., isolated from a freshwater alga, Cryptomonas.</title>
        <authorList>
            <person name="Kim H.M."/>
            <person name="Jeon C.O."/>
        </authorList>
    </citation>
    <scope>NUCLEOTIDE SEQUENCE</scope>
    <source>
        <strain evidence="2">CrO1</strain>
    </source>
</reference>
<evidence type="ECO:0000313" key="2">
    <source>
        <dbReference type="EMBL" id="MBK0394229.1"/>
    </source>
</evidence>
<organism evidence="2 3">
    <name type="scientific">Ramlibacter algicola</name>
    <dbReference type="NCBI Taxonomy" id="2795217"/>
    <lineage>
        <taxon>Bacteria</taxon>
        <taxon>Pseudomonadati</taxon>
        <taxon>Pseudomonadota</taxon>
        <taxon>Betaproteobacteria</taxon>
        <taxon>Burkholderiales</taxon>
        <taxon>Comamonadaceae</taxon>
        <taxon>Ramlibacter</taxon>
    </lineage>
</organism>
<dbReference type="Proteomes" id="UP000617041">
    <property type="component" value="Unassembled WGS sequence"/>
</dbReference>
<gene>
    <name evidence="2" type="ORF">I8E28_16625</name>
</gene>
<proteinExistence type="predicted"/>
<dbReference type="AlphaFoldDB" id="A0A934Q4R0"/>
<evidence type="ECO:0000256" key="1">
    <source>
        <dbReference type="SAM" id="MobiDB-lite"/>
    </source>
</evidence>
<sequence>MIASGAALAAPRDAAFEAQKPSADAREMVQWVRHSGDAAGRPYIVVDKKEARLYAFDADGRMRASTAVILGAERGDDSAPGVGDRAQTGAFRPGDRTTPAGRFETQPGINIHGEHVVWLDYDAALALHRLRPGRAHAVRAARLADSKPEQRRLSLGCVVVPVQFYRDVVQPLLGRRAGVVYVLPETSEARELITQL</sequence>
<dbReference type="CDD" id="cd16913">
    <property type="entry name" value="YkuD_like"/>
    <property type="match status" value="1"/>
</dbReference>
<dbReference type="InterPro" id="IPR005490">
    <property type="entry name" value="LD_TPept_cat_dom"/>
</dbReference>
<keyword evidence="3" id="KW-1185">Reference proteome</keyword>
<protein>
    <submittedName>
        <fullName evidence="2">L,D-transpeptidase</fullName>
    </submittedName>
</protein>
<comment type="caution">
    <text evidence="2">The sequence shown here is derived from an EMBL/GenBank/DDBJ whole genome shotgun (WGS) entry which is preliminary data.</text>
</comment>
<evidence type="ECO:0000313" key="3">
    <source>
        <dbReference type="Proteomes" id="UP000617041"/>
    </source>
</evidence>
<dbReference type="GO" id="GO:0016740">
    <property type="term" value="F:transferase activity"/>
    <property type="evidence" value="ECO:0007669"/>
    <property type="project" value="InterPro"/>
</dbReference>
<accession>A0A934Q4R0</accession>
<name>A0A934Q4R0_9BURK</name>
<dbReference type="EMBL" id="JAEDAO010000001">
    <property type="protein sequence ID" value="MBK0394229.1"/>
    <property type="molecule type" value="Genomic_DNA"/>
</dbReference>
<feature type="region of interest" description="Disordered" evidence="1">
    <location>
        <begin position="75"/>
        <end position="99"/>
    </location>
</feature>